<protein>
    <submittedName>
        <fullName evidence="1">Uncharacterized protein</fullName>
    </submittedName>
</protein>
<organism evidence="1 2">
    <name type="scientific">Thomasclavelia ramosa</name>
    <dbReference type="NCBI Taxonomy" id="1547"/>
    <lineage>
        <taxon>Bacteria</taxon>
        <taxon>Bacillati</taxon>
        <taxon>Bacillota</taxon>
        <taxon>Erysipelotrichia</taxon>
        <taxon>Erysipelotrichales</taxon>
        <taxon>Coprobacillaceae</taxon>
        <taxon>Thomasclavelia</taxon>
    </lineage>
</organism>
<accession>A0AB35IMH5</accession>
<gene>
    <name evidence="1" type="ORF">PM738_18140</name>
</gene>
<name>A0AB35IMH5_9FIRM</name>
<evidence type="ECO:0000313" key="2">
    <source>
        <dbReference type="Proteomes" id="UP001211987"/>
    </source>
</evidence>
<dbReference type="Proteomes" id="UP001211987">
    <property type="component" value="Unassembled WGS sequence"/>
</dbReference>
<dbReference type="AlphaFoldDB" id="A0AB35IMH5"/>
<reference evidence="1" key="1">
    <citation type="submission" date="2023-01" db="EMBL/GenBank/DDBJ databases">
        <title>Human gut microbiome strain richness.</title>
        <authorList>
            <person name="Chen-Liaw A."/>
        </authorList>
    </citation>
    <scope>NUCLEOTIDE SEQUENCE</scope>
    <source>
        <strain evidence="1">1001217st2_G6_1001217B_191108</strain>
    </source>
</reference>
<proteinExistence type="predicted"/>
<dbReference type="RefSeq" id="WP_117562270.1">
    <property type="nucleotide sequence ID" value="NZ_JAQLKE010000051.1"/>
</dbReference>
<comment type="caution">
    <text evidence="1">The sequence shown here is derived from an EMBL/GenBank/DDBJ whole genome shotgun (WGS) entry which is preliminary data.</text>
</comment>
<dbReference type="EMBL" id="JAQLKE010000051">
    <property type="protein sequence ID" value="MDB7085727.1"/>
    <property type="molecule type" value="Genomic_DNA"/>
</dbReference>
<sequence length="120" mass="14185">MLNIIDNYYIKKYKYGVILLKKRDNVNTTQIELDTDYDDTVDEDNSVYDSKLFKRCGYYSDTYTAFIGLLSKIMNEKLENVKSIQEYVEVQKQYVAVLTRRYQQINNIKKDCDGGQLPHD</sequence>
<evidence type="ECO:0000313" key="1">
    <source>
        <dbReference type="EMBL" id="MDB7085727.1"/>
    </source>
</evidence>